<protein>
    <submittedName>
        <fullName evidence="1">Uncharacterized protein</fullName>
    </submittedName>
</protein>
<gene>
    <name evidence="1" type="ORF">J2W36_002444</name>
</gene>
<reference evidence="1 2" key="1">
    <citation type="submission" date="2023-07" db="EMBL/GenBank/DDBJ databases">
        <title>Sorghum-associated microbial communities from plants grown in Nebraska, USA.</title>
        <authorList>
            <person name="Schachtman D."/>
        </authorList>
    </citation>
    <scope>NUCLEOTIDE SEQUENCE [LARGE SCALE GENOMIC DNA]</scope>
    <source>
        <strain evidence="1 2">DS1607</strain>
    </source>
</reference>
<dbReference type="EMBL" id="JAUSRO010000007">
    <property type="protein sequence ID" value="MDP9900181.1"/>
    <property type="molecule type" value="Genomic_DNA"/>
</dbReference>
<keyword evidence="2" id="KW-1185">Reference proteome</keyword>
<name>A0ABT9S8T8_9BURK</name>
<proteinExistence type="predicted"/>
<accession>A0ABT9S8T8</accession>
<dbReference type="Proteomes" id="UP001226867">
    <property type="component" value="Unassembled WGS sequence"/>
</dbReference>
<evidence type="ECO:0000313" key="2">
    <source>
        <dbReference type="Proteomes" id="UP001226867"/>
    </source>
</evidence>
<sequence>MASQTPRAAFRWLGPVGISFAINHLALDPGAVMVAADVGMHVAVHRPWHSQNFSS</sequence>
<evidence type="ECO:0000313" key="1">
    <source>
        <dbReference type="EMBL" id="MDP9900181.1"/>
    </source>
</evidence>
<organism evidence="1 2">
    <name type="scientific">Variovorax ginsengisoli</name>
    <dbReference type="NCBI Taxonomy" id="363844"/>
    <lineage>
        <taxon>Bacteria</taxon>
        <taxon>Pseudomonadati</taxon>
        <taxon>Pseudomonadota</taxon>
        <taxon>Betaproteobacteria</taxon>
        <taxon>Burkholderiales</taxon>
        <taxon>Comamonadaceae</taxon>
        <taxon>Variovorax</taxon>
    </lineage>
</organism>
<comment type="caution">
    <text evidence="1">The sequence shown here is derived from an EMBL/GenBank/DDBJ whole genome shotgun (WGS) entry which is preliminary data.</text>
</comment>